<dbReference type="GO" id="GO:0004252">
    <property type="term" value="F:serine-type endopeptidase activity"/>
    <property type="evidence" value="ECO:0007669"/>
    <property type="project" value="InterPro"/>
</dbReference>
<evidence type="ECO:0000259" key="5">
    <source>
        <dbReference type="PROSITE" id="PS50106"/>
    </source>
</evidence>
<dbReference type="GO" id="GO:0006508">
    <property type="term" value="P:proteolysis"/>
    <property type="evidence" value="ECO:0007669"/>
    <property type="project" value="UniProtKB-KW"/>
</dbReference>
<dbReference type="SMART" id="SM00228">
    <property type="entry name" value="PDZ"/>
    <property type="match status" value="1"/>
</dbReference>
<evidence type="ECO:0000256" key="3">
    <source>
        <dbReference type="SAM" id="MobiDB-lite"/>
    </source>
</evidence>
<dbReference type="InterPro" id="IPR051201">
    <property type="entry name" value="Chloro_Bact_Ser_Proteases"/>
</dbReference>
<dbReference type="PANTHER" id="PTHR43343:SF3">
    <property type="entry name" value="PROTEASE DO-LIKE 8, CHLOROPLASTIC"/>
    <property type="match status" value="1"/>
</dbReference>
<dbReference type="PANTHER" id="PTHR43343">
    <property type="entry name" value="PEPTIDASE S12"/>
    <property type="match status" value="1"/>
</dbReference>
<reference evidence="6" key="1">
    <citation type="submission" date="2017-10" db="EMBL/GenBank/DDBJ databases">
        <title>Kefir isolates.</title>
        <authorList>
            <person name="Kim Y."/>
            <person name="Blasche S."/>
        </authorList>
    </citation>
    <scope>NUCLEOTIDE SEQUENCE [LARGE SCALE GENOMIC DNA]</scope>
    <source>
        <strain evidence="6">OG2-2</strain>
    </source>
</reference>
<sequence>MTQYPGGWNQDSGANGYNDATRPMQQSAPGSYAQQDYQNTGYQQQGYQQNYQTSGYKQSSQNPQNGYQNQYSGQGQSPQQEPKKKYGAGVVLTAALLAALVGGGVGAGVGGGIAASTSSNSSSVTGRNAGGSATNPTVVTDTAKKVLPSTVTVGSKLTDGNGVGTGEVLDNQGHILTNNHVVSTNGTQQSSRVEVRLHDGSIRVAKIVGTDVTSDLAVIKIDPSGLDLKPITFGDSSKVVPGETVVALGSPHNLQDTVTAGVISNTDRAAEAEKDGVYIPMIQTDAPVNHGNSGGPLVNSSGALVGINSQIESEGGGNEGIAYAVPSNYAKRISDEIISKGKATHGYLGANIESAPGQTNEGESRFFPDGVRVTNISSGSPAEKAGLQKGDVIVEADGHRIEQSKTLNGVVRAQAAGATVDMKIKRGSETKNIKVTLGDADNQH</sequence>
<dbReference type="InterPro" id="IPR036034">
    <property type="entry name" value="PDZ_sf"/>
</dbReference>
<dbReference type="SUPFAM" id="SSF50494">
    <property type="entry name" value="Trypsin-like serine proteases"/>
    <property type="match status" value="1"/>
</dbReference>
<dbReference type="InterPro" id="IPR009003">
    <property type="entry name" value="Peptidase_S1_PA"/>
</dbReference>
<keyword evidence="7" id="KW-1185">Reference proteome</keyword>
<feature type="compositionally biased region" description="Polar residues" evidence="3">
    <location>
        <begin position="23"/>
        <end position="33"/>
    </location>
</feature>
<proteinExistence type="predicted"/>
<keyword evidence="2" id="KW-0378">Hydrolase</keyword>
<dbReference type="Proteomes" id="UP000219947">
    <property type="component" value="Unassembled WGS sequence"/>
</dbReference>
<evidence type="ECO:0000256" key="2">
    <source>
        <dbReference type="ARBA" id="ARBA00022801"/>
    </source>
</evidence>
<protein>
    <submittedName>
        <fullName evidence="6">Trypsin</fullName>
    </submittedName>
</protein>
<keyword evidence="1" id="KW-0645">Protease</keyword>
<dbReference type="InterPro" id="IPR001478">
    <property type="entry name" value="PDZ"/>
</dbReference>
<keyword evidence="4" id="KW-1133">Transmembrane helix</keyword>
<dbReference type="RefSeq" id="WP_048779118.1">
    <property type="nucleotide sequence ID" value="NZ_JAOVAJ010000017.1"/>
</dbReference>
<dbReference type="PRINTS" id="PR00834">
    <property type="entry name" value="PROTEASES2C"/>
</dbReference>
<name>A0A2A8D908_9MICC</name>
<comment type="caution">
    <text evidence="6">The sequence shown here is derived from an EMBL/GenBank/DDBJ whole genome shotgun (WGS) entry which is preliminary data.</text>
</comment>
<feature type="transmembrane region" description="Helical" evidence="4">
    <location>
        <begin position="86"/>
        <end position="113"/>
    </location>
</feature>
<feature type="compositionally biased region" description="Polar residues" evidence="3">
    <location>
        <begin position="1"/>
        <end position="15"/>
    </location>
</feature>
<dbReference type="AlphaFoldDB" id="A0A2A8D908"/>
<dbReference type="Gene3D" id="2.30.42.10">
    <property type="match status" value="1"/>
</dbReference>
<feature type="domain" description="PDZ" evidence="5">
    <location>
        <begin position="337"/>
        <end position="428"/>
    </location>
</feature>
<dbReference type="InterPro" id="IPR001940">
    <property type="entry name" value="Peptidase_S1C"/>
</dbReference>
<evidence type="ECO:0000313" key="6">
    <source>
        <dbReference type="EMBL" id="PEN17078.1"/>
    </source>
</evidence>
<dbReference type="Pfam" id="PF13180">
    <property type="entry name" value="PDZ_2"/>
    <property type="match status" value="1"/>
</dbReference>
<gene>
    <name evidence="6" type="ORF">CRM92_03390</name>
</gene>
<feature type="compositionally biased region" description="Low complexity" evidence="3">
    <location>
        <begin position="34"/>
        <end position="80"/>
    </location>
</feature>
<organism evidence="6 7">
    <name type="scientific">Rothia dentocariosa</name>
    <dbReference type="NCBI Taxonomy" id="2047"/>
    <lineage>
        <taxon>Bacteria</taxon>
        <taxon>Bacillati</taxon>
        <taxon>Actinomycetota</taxon>
        <taxon>Actinomycetes</taxon>
        <taxon>Micrococcales</taxon>
        <taxon>Micrococcaceae</taxon>
        <taxon>Rothia</taxon>
    </lineage>
</organism>
<evidence type="ECO:0000313" key="7">
    <source>
        <dbReference type="Proteomes" id="UP000219947"/>
    </source>
</evidence>
<dbReference type="SUPFAM" id="SSF50156">
    <property type="entry name" value="PDZ domain-like"/>
    <property type="match status" value="1"/>
</dbReference>
<evidence type="ECO:0000256" key="1">
    <source>
        <dbReference type="ARBA" id="ARBA00022670"/>
    </source>
</evidence>
<keyword evidence="4" id="KW-0472">Membrane</keyword>
<evidence type="ECO:0000256" key="4">
    <source>
        <dbReference type="SAM" id="Phobius"/>
    </source>
</evidence>
<accession>A0A2A8D908</accession>
<keyword evidence="4" id="KW-0812">Transmembrane</keyword>
<dbReference type="EMBL" id="PDEV01000001">
    <property type="protein sequence ID" value="PEN17078.1"/>
    <property type="molecule type" value="Genomic_DNA"/>
</dbReference>
<dbReference type="Pfam" id="PF13365">
    <property type="entry name" value="Trypsin_2"/>
    <property type="match status" value="1"/>
</dbReference>
<feature type="region of interest" description="Disordered" evidence="3">
    <location>
        <begin position="116"/>
        <end position="137"/>
    </location>
</feature>
<dbReference type="Gene3D" id="2.40.10.120">
    <property type="match status" value="1"/>
</dbReference>
<dbReference type="PROSITE" id="PS50106">
    <property type="entry name" value="PDZ"/>
    <property type="match status" value="1"/>
</dbReference>
<feature type="region of interest" description="Disordered" evidence="3">
    <location>
        <begin position="1"/>
        <end position="82"/>
    </location>
</feature>